<dbReference type="Proteomes" id="UP000807306">
    <property type="component" value="Unassembled WGS sequence"/>
</dbReference>
<dbReference type="Gene3D" id="1.20.1280.50">
    <property type="match status" value="1"/>
</dbReference>
<dbReference type="InterPro" id="IPR001810">
    <property type="entry name" value="F-box_dom"/>
</dbReference>
<keyword evidence="3" id="KW-1185">Reference proteome</keyword>
<dbReference type="EMBL" id="MU157962">
    <property type="protein sequence ID" value="KAF9522089.1"/>
    <property type="molecule type" value="Genomic_DNA"/>
</dbReference>
<proteinExistence type="predicted"/>
<accession>A0A9P6E3X4</accession>
<dbReference type="Pfam" id="PF12937">
    <property type="entry name" value="F-box-like"/>
    <property type="match status" value="1"/>
</dbReference>
<gene>
    <name evidence="2" type="ORF">CPB83DRAFT_919695</name>
</gene>
<sequence>MTERGRAERRSAVETELTLAKAKISQLQRGLFDIRQRLNDTTPILDILPADIMVQIFQHLLPRHLDSEIAGYGCLVKPVQLMLGAVCRTWRSIAWKFPGLWKEISLTVADPGCTEVRVGLVQEWILRTGGLPLRISLSVQATEDDAVLDRVLRILLQECWRWRTFEIAGNATHQLRTEMSEGDYFFPMLTSISLGANSHTVPSPMKIPWTFNTDFSLTAAGIGF</sequence>
<feature type="domain" description="F-box" evidence="1">
    <location>
        <begin position="46"/>
        <end position="106"/>
    </location>
</feature>
<reference evidence="2" key="1">
    <citation type="submission" date="2020-11" db="EMBL/GenBank/DDBJ databases">
        <authorList>
            <consortium name="DOE Joint Genome Institute"/>
            <person name="Ahrendt S."/>
            <person name="Riley R."/>
            <person name="Andreopoulos W."/>
            <person name="Labutti K."/>
            <person name="Pangilinan J."/>
            <person name="Ruiz-Duenas F.J."/>
            <person name="Barrasa J.M."/>
            <person name="Sanchez-Garcia M."/>
            <person name="Camarero S."/>
            <person name="Miyauchi S."/>
            <person name="Serrano A."/>
            <person name="Linde D."/>
            <person name="Babiker R."/>
            <person name="Drula E."/>
            <person name="Ayuso-Fernandez I."/>
            <person name="Pacheco R."/>
            <person name="Padilla G."/>
            <person name="Ferreira P."/>
            <person name="Barriuso J."/>
            <person name="Kellner H."/>
            <person name="Castanera R."/>
            <person name="Alfaro M."/>
            <person name="Ramirez L."/>
            <person name="Pisabarro A.G."/>
            <person name="Kuo A."/>
            <person name="Tritt A."/>
            <person name="Lipzen A."/>
            <person name="He G."/>
            <person name="Yan M."/>
            <person name="Ng V."/>
            <person name="Cullen D."/>
            <person name="Martin F."/>
            <person name="Rosso M.-N."/>
            <person name="Henrissat B."/>
            <person name="Hibbett D."/>
            <person name="Martinez A.T."/>
            <person name="Grigoriev I.V."/>
        </authorList>
    </citation>
    <scope>NUCLEOTIDE SEQUENCE</scope>
    <source>
        <strain evidence="2">CBS 506.95</strain>
    </source>
</reference>
<name>A0A9P6E3X4_9AGAR</name>
<dbReference type="OrthoDB" id="2269034at2759"/>
<evidence type="ECO:0000259" key="1">
    <source>
        <dbReference type="Pfam" id="PF12937"/>
    </source>
</evidence>
<comment type="caution">
    <text evidence="2">The sequence shown here is derived from an EMBL/GenBank/DDBJ whole genome shotgun (WGS) entry which is preliminary data.</text>
</comment>
<evidence type="ECO:0000313" key="3">
    <source>
        <dbReference type="Proteomes" id="UP000807306"/>
    </source>
</evidence>
<dbReference type="AlphaFoldDB" id="A0A9P6E3X4"/>
<organism evidence="2 3">
    <name type="scientific">Crepidotus variabilis</name>
    <dbReference type="NCBI Taxonomy" id="179855"/>
    <lineage>
        <taxon>Eukaryota</taxon>
        <taxon>Fungi</taxon>
        <taxon>Dikarya</taxon>
        <taxon>Basidiomycota</taxon>
        <taxon>Agaricomycotina</taxon>
        <taxon>Agaricomycetes</taxon>
        <taxon>Agaricomycetidae</taxon>
        <taxon>Agaricales</taxon>
        <taxon>Agaricineae</taxon>
        <taxon>Crepidotaceae</taxon>
        <taxon>Crepidotus</taxon>
    </lineage>
</organism>
<protein>
    <recommendedName>
        <fullName evidence="1">F-box domain-containing protein</fullName>
    </recommendedName>
</protein>
<evidence type="ECO:0000313" key="2">
    <source>
        <dbReference type="EMBL" id="KAF9522089.1"/>
    </source>
</evidence>